<reference evidence="2 3" key="1">
    <citation type="submission" date="2018-07" db="EMBL/GenBank/DDBJ databases">
        <title>Genome sequencing of Runella.</title>
        <authorList>
            <person name="Baek M.-G."/>
            <person name="Yi H."/>
        </authorList>
    </citation>
    <scope>NUCLEOTIDE SEQUENCE [LARGE SCALE GENOMIC DNA]</scope>
    <source>
        <strain evidence="2 3">HYN0085</strain>
    </source>
</reference>
<keyword evidence="3" id="KW-1185">Reference proteome</keyword>
<keyword evidence="1" id="KW-1133">Transmembrane helix</keyword>
<gene>
    <name evidence="2" type="ORF">DR864_24815</name>
</gene>
<keyword evidence="1" id="KW-0472">Membrane</keyword>
<dbReference type="EMBL" id="CP030850">
    <property type="protein sequence ID" value="AXE20726.1"/>
    <property type="molecule type" value="Genomic_DNA"/>
</dbReference>
<dbReference type="Proteomes" id="UP000251993">
    <property type="component" value="Chromosome"/>
</dbReference>
<protein>
    <submittedName>
        <fullName evidence="2">Uncharacterized protein</fullName>
    </submittedName>
</protein>
<name>A0A344TQ05_9BACT</name>
<organism evidence="2 3">
    <name type="scientific">Runella rosea</name>
    <dbReference type="NCBI Taxonomy" id="2259595"/>
    <lineage>
        <taxon>Bacteria</taxon>
        <taxon>Pseudomonadati</taxon>
        <taxon>Bacteroidota</taxon>
        <taxon>Cytophagia</taxon>
        <taxon>Cytophagales</taxon>
        <taxon>Spirosomataceae</taxon>
        <taxon>Runella</taxon>
    </lineage>
</organism>
<proteinExistence type="predicted"/>
<feature type="transmembrane region" description="Helical" evidence="1">
    <location>
        <begin position="47"/>
        <end position="65"/>
    </location>
</feature>
<keyword evidence="1" id="KW-0812">Transmembrane</keyword>
<dbReference type="AlphaFoldDB" id="A0A344TQ05"/>
<evidence type="ECO:0000256" key="1">
    <source>
        <dbReference type="SAM" id="Phobius"/>
    </source>
</evidence>
<accession>A0A344TQ05</accession>
<sequence>MVLKKNFAKLYKILAIFNHIPRDLFDMAERYYLCCLKFSFIESMKTPLVESLVGWATLGFFILWIMEFRRTQFQESYWLLMLSLSCLLGFQYLRYRRGAVPLLDKYDPKKEVKPKPTVKPSLKKKK</sequence>
<dbReference type="OrthoDB" id="964376at2"/>
<evidence type="ECO:0000313" key="2">
    <source>
        <dbReference type="EMBL" id="AXE20726.1"/>
    </source>
</evidence>
<dbReference type="KEGG" id="run:DR864_24815"/>
<feature type="transmembrane region" description="Helical" evidence="1">
    <location>
        <begin position="77"/>
        <end position="95"/>
    </location>
</feature>
<evidence type="ECO:0000313" key="3">
    <source>
        <dbReference type="Proteomes" id="UP000251993"/>
    </source>
</evidence>